<accession>A0AAV4G6M7</accession>
<name>A0AAV4G6M7_9GAST</name>
<keyword evidence="3" id="KW-1185">Reference proteome</keyword>
<comment type="caution">
    <text evidence="2">The sequence shown here is derived from an EMBL/GenBank/DDBJ whole genome shotgun (WGS) entry which is preliminary data.</text>
</comment>
<evidence type="ECO:0000313" key="3">
    <source>
        <dbReference type="Proteomes" id="UP000762676"/>
    </source>
</evidence>
<dbReference type="AlphaFoldDB" id="A0AAV4G6M7"/>
<feature type="region of interest" description="Disordered" evidence="1">
    <location>
        <begin position="1"/>
        <end position="63"/>
    </location>
</feature>
<feature type="compositionally biased region" description="Low complexity" evidence="1">
    <location>
        <begin position="33"/>
        <end position="53"/>
    </location>
</feature>
<feature type="non-terminal residue" evidence="2">
    <location>
        <position position="1"/>
    </location>
</feature>
<proteinExistence type="predicted"/>
<evidence type="ECO:0000256" key="1">
    <source>
        <dbReference type="SAM" id="MobiDB-lite"/>
    </source>
</evidence>
<reference evidence="2 3" key="1">
    <citation type="journal article" date="2021" name="Elife">
        <title>Chloroplast acquisition without the gene transfer in kleptoplastic sea slugs, Plakobranchus ocellatus.</title>
        <authorList>
            <person name="Maeda T."/>
            <person name="Takahashi S."/>
            <person name="Yoshida T."/>
            <person name="Shimamura S."/>
            <person name="Takaki Y."/>
            <person name="Nagai Y."/>
            <person name="Toyoda A."/>
            <person name="Suzuki Y."/>
            <person name="Arimoto A."/>
            <person name="Ishii H."/>
            <person name="Satoh N."/>
            <person name="Nishiyama T."/>
            <person name="Hasebe M."/>
            <person name="Maruyama T."/>
            <person name="Minagawa J."/>
            <person name="Obokata J."/>
            <person name="Shigenobu S."/>
        </authorList>
    </citation>
    <scope>NUCLEOTIDE SEQUENCE [LARGE SCALE GENOMIC DNA]</scope>
</reference>
<organism evidence="2 3">
    <name type="scientific">Elysia marginata</name>
    <dbReference type="NCBI Taxonomy" id="1093978"/>
    <lineage>
        <taxon>Eukaryota</taxon>
        <taxon>Metazoa</taxon>
        <taxon>Spiralia</taxon>
        <taxon>Lophotrochozoa</taxon>
        <taxon>Mollusca</taxon>
        <taxon>Gastropoda</taxon>
        <taxon>Heterobranchia</taxon>
        <taxon>Euthyneura</taxon>
        <taxon>Panpulmonata</taxon>
        <taxon>Sacoglossa</taxon>
        <taxon>Placobranchoidea</taxon>
        <taxon>Plakobranchidae</taxon>
        <taxon>Elysia</taxon>
    </lineage>
</organism>
<feature type="compositionally biased region" description="Acidic residues" evidence="1">
    <location>
        <begin position="54"/>
        <end position="63"/>
    </location>
</feature>
<evidence type="ECO:0000313" key="2">
    <source>
        <dbReference type="EMBL" id="GFR80836.1"/>
    </source>
</evidence>
<sequence>SRKQTTAKKETPAKPVLPRVSSVSSAEKGNLPGSRRSSLRKSGSGKSNKSSDNLDPDDLMENF</sequence>
<dbReference type="EMBL" id="BMAT01004791">
    <property type="protein sequence ID" value="GFR80836.1"/>
    <property type="molecule type" value="Genomic_DNA"/>
</dbReference>
<protein>
    <submittedName>
        <fullName evidence="2">DNA repair protein XRCC4-like</fullName>
    </submittedName>
</protein>
<gene>
    <name evidence="2" type="ORF">ElyMa_002326400</name>
</gene>
<dbReference type="Proteomes" id="UP000762676">
    <property type="component" value="Unassembled WGS sequence"/>
</dbReference>